<dbReference type="Pfam" id="PF03929">
    <property type="entry name" value="PepSY_TM"/>
    <property type="match status" value="1"/>
</dbReference>
<sequence>MRRRLVLIHRWAGLGTAVFLAVAGLTGSILAFHEEVEALLNPAWFVALPPAGDATQPFIDPFLLRDKVESLYPQAQVQHVSFPSAGKSQMFYLSPRYDFKKDQPSLLGVNQVFLNPYTGALLGAREWGVLVSKGQFHRENIVPFILRLHMAFALPHPYGQVLMGTVALIWTVDCFVGLALTLPVRRPWLWQWRIAWLIKFTASIHRLNFDIHRSLGLWCWIVLLLFAWSSVMLNLGEQVYKPVMSPILTFDERLRSAPRLHPLTNPIEQPRLTWQVAYRQAKHALHVASVRHGFSIQAEDSFWYRPAMGAYLYRTRTTLDQSDHGAATNIWIDGMTGNILREDYPGHGLSGDIISKWLRVLHTGAVFGLAYRVIIVILGVVVAILSITGIVLWWKKRQVRRFVQLRRKSHDQDSIESTESTESISHG</sequence>
<evidence type="ECO:0000313" key="3">
    <source>
        <dbReference type="Proteomes" id="UP000198629"/>
    </source>
</evidence>
<dbReference type="InterPro" id="IPR005625">
    <property type="entry name" value="PepSY-ass_TM"/>
</dbReference>
<keyword evidence="1" id="KW-0472">Membrane</keyword>
<gene>
    <name evidence="2" type="ORF">SAMN05192566_1254</name>
</gene>
<dbReference type="STRING" id="492660.SAMN05192566_1254"/>
<dbReference type="Proteomes" id="UP000198629">
    <property type="component" value="Unassembled WGS sequence"/>
</dbReference>
<reference evidence="3" key="1">
    <citation type="submission" date="2016-10" db="EMBL/GenBank/DDBJ databases">
        <authorList>
            <person name="Varghese N."/>
            <person name="Submissions S."/>
        </authorList>
    </citation>
    <scope>NUCLEOTIDE SEQUENCE [LARGE SCALE GENOMIC DNA]</scope>
    <source>
        <strain evidence="3">CBMB127</strain>
    </source>
</reference>
<feature type="transmembrane region" description="Helical" evidence="1">
    <location>
        <begin position="12"/>
        <end position="32"/>
    </location>
</feature>
<dbReference type="RefSeq" id="WP_091471273.1">
    <property type="nucleotide sequence ID" value="NZ_FNFX01000002.1"/>
</dbReference>
<feature type="transmembrane region" description="Helical" evidence="1">
    <location>
        <begin position="215"/>
        <end position="235"/>
    </location>
</feature>
<keyword evidence="1" id="KW-0812">Transmembrane</keyword>
<protein>
    <submittedName>
        <fullName evidence="2">Uncharacterized iron-regulated membrane protein</fullName>
    </submittedName>
</protein>
<name>A0A1G9BNH1_9PROT</name>
<proteinExistence type="predicted"/>
<feature type="transmembrane region" description="Helical" evidence="1">
    <location>
        <begin position="161"/>
        <end position="184"/>
    </location>
</feature>
<accession>A0A1G9BNH1</accession>
<keyword evidence="3" id="KW-1185">Reference proteome</keyword>
<dbReference type="PANTHER" id="PTHR34219">
    <property type="entry name" value="IRON-REGULATED INNER MEMBRANE PROTEIN-RELATED"/>
    <property type="match status" value="1"/>
</dbReference>
<organism evidence="2 3">
    <name type="scientific">Methylophilus rhizosphaerae</name>
    <dbReference type="NCBI Taxonomy" id="492660"/>
    <lineage>
        <taxon>Bacteria</taxon>
        <taxon>Pseudomonadati</taxon>
        <taxon>Pseudomonadota</taxon>
        <taxon>Betaproteobacteria</taxon>
        <taxon>Nitrosomonadales</taxon>
        <taxon>Methylophilaceae</taxon>
        <taxon>Methylophilus</taxon>
    </lineage>
</organism>
<evidence type="ECO:0000313" key="2">
    <source>
        <dbReference type="EMBL" id="SDK40800.1"/>
    </source>
</evidence>
<evidence type="ECO:0000256" key="1">
    <source>
        <dbReference type="SAM" id="Phobius"/>
    </source>
</evidence>
<keyword evidence="1" id="KW-1133">Transmembrane helix</keyword>
<feature type="transmembrane region" description="Helical" evidence="1">
    <location>
        <begin position="369"/>
        <end position="394"/>
    </location>
</feature>
<dbReference type="OrthoDB" id="7238323at2"/>
<dbReference type="EMBL" id="FNFX01000002">
    <property type="protein sequence ID" value="SDK40800.1"/>
    <property type="molecule type" value="Genomic_DNA"/>
</dbReference>
<dbReference type="AlphaFoldDB" id="A0A1G9BNH1"/>
<dbReference type="PANTHER" id="PTHR34219:SF5">
    <property type="entry name" value="BLR4505 PROTEIN"/>
    <property type="match status" value="1"/>
</dbReference>